<evidence type="ECO:0000313" key="4">
    <source>
        <dbReference type="Proteomes" id="UP000799438"/>
    </source>
</evidence>
<dbReference type="OrthoDB" id="5342093at2759"/>
<evidence type="ECO:0000259" key="2">
    <source>
        <dbReference type="Pfam" id="PF20237"/>
    </source>
</evidence>
<keyword evidence="1" id="KW-0812">Transmembrane</keyword>
<dbReference type="Pfam" id="PF20237">
    <property type="entry name" value="DUF6594"/>
    <property type="match status" value="1"/>
</dbReference>
<organism evidence="3 4">
    <name type="scientific">Aplosporella prunicola CBS 121167</name>
    <dbReference type="NCBI Taxonomy" id="1176127"/>
    <lineage>
        <taxon>Eukaryota</taxon>
        <taxon>Fungi</taxon>
        <taxon>Dikarya</taxon>
        <taxon>Ascomycota</taxon>
        <taxon>Pezizomycotina</taxon>
        <taxon>Dothideomycetes</taxon>
        <taxon>Dothideomycetes incertae sedis</taxon>
        <taxon>Botryosphaeriales</taxon>
        <taxon>Aplosporellaceae</taxon>
        <taxon>Aplosporella</taxon>
    </lineage>
</organism>
<feature type="transmembrane region" description="Helical" evidence="1">
    <location>
        <begin position="195"/>
        <end position="215"/>
    </location>
</feature>
<dbReference type="RefSeq" id="XP_033399965.1">
    <property type="nucleotide sequence ID" value="XM_033536638.1"/>
</dbReference>
<gene>
    <name evidence="3" type="ORF">K452DRAFT_223706</name>
</gene>
<sequence>MGPYTEVAIFRRFGSLNMINLLFLQAELVELERKYKDIYLFDAKGAPGIPAQPFSHNFKSLRESDKTTNHEQLDMLKEIQLKLAAYNTALLHASKLSQLRKPEADDLRVLREWLVTTEGGPFLRVTENGTWDDERDLVTINPQLAEDEVIVPWFTNGFLDIYHAFFGSRSRSRKRVDEENILVYDDTHVERVNKIMITIIASILPTIAIIVLYAVKDTWRRVYIMIGFTAAFAFSLAIFTPARRLEIFASTAAFAAVEVVFIGSVDS</sequence>
<evidence type="ECO:0000313" key="3">
    <source>
        <dbReference type="EMBL" id="KAF2144253.1"/>
    </source>
</evidence>
<dbReference type="GeneID" id="54294134"/>
<dbReference type="PANTHER" id="PTHR34502">
    <property type="entry name" value="DUF6594 DOMAIN-CONTAINING PROTEIN-RELATED"/>
    <property type="match status" value="1"/>
</dbReference>
<dbReference type="PANTHER" id="PTHR34502:SF5">
    <property type="entry name" value="DUF6594 DOMAIN-CONTAINING PROTEIN"/>
    <property type="match status" value="1"/>
</dbReference>
<dbReference type="EMBL" id="ML995480">
    <property type="protein sequence ID" value="KAF2144253.1"/>
    <property type="molecule type" value="Genomic_DNA"/>
</dbReference>
<dbReference type="InterPro" id="IPR046529">
    <property type="entry name" value="DUF6594"/>
</dbReference>
<proteinExistence type="predicted"/>
<protein>
    <recommendedName>
        <fullName evidence="2">DUF6594 domain-containing protein</fullName>
    </recommendedName>
</protein>
<feature type="transmembrane region" description="Helical" evidence="1">
    <location>
        <begin position="222"/>
        <end position="241"/>
    </location>
</feature>
<keyword evidence="4" id="KW-1185">Reference proteome</keyword>
<dbReference type="Proteomes" id="UP000799438">
    <property type="component" value="Unassembled WGS sequence"/>
</dbReference>
<name>A0A6A6BLH7_9PEZI</name>
<evidence type="ECO:0000256" key="1">
    <source>
        <dbReference type="SAM" id="Phobius"/>
    </source>
</evidence>
<dbReference type="AlphaFoldDB" id="A0A6A6BLH7"/>
<keyword evidence="1" id="KW-0472">Membrane</keyword>
<accession>A0A6A6BLH7</accession>
<reference evidence="3" key="1">
    <citation type="journal article" date="2020" name="Stud. Mycol.">
        <title>101 Dothideomycetes genomes: a test case for predicting lifestyles and emergence of pathogens.</title>
        <authorList>
            <person name="Haridas S."/>
            <person name="Albert R."/>
            <person name="Binder M."/>
            <person name="Bloem J."/>
            <person name="Labutti K."/>
            <person name="Salamov A."/>
            <person name="Andreopoulos B."/>
            <person name="Baker S."/>
            <person name="Barry K."/>
            <person name="Bills G."/>
            <person name="Bluhm B."/>
            <person name="Cannon C."/>
            <person name="Castanera R."/>
            <person name="Culley D."/>
            <person name="Daum C."/>
            <person name="Ezra D."/>
            <person name="Gonzalez J."/>
            <person name="Henrissat B."/>
            <person name="Kuo A."/>
            <person name="Liang C."/>
            <person name="Lipzen A."/>
            <person name="Lutzoni F."/>
            <person name="Magnuson J."/>
            <person name="Mondo S."/>
            <person name="Nolan M."/>
            <person name="Ohm R."/>
            <person name="Pangilinan J."/>
            <person name="Park H.-J."/>
            <person name="Ramirez L."/>
            <person name="Alfaro M."/>
            <person name="Sun H."/>
            <person name="Tritt A."/>
            <person name="Yoshinaga Y."/>
            <person name="Zwiers L.-H."/>
            <person name="Turgeon B."/>
            <person name="Goodwin S."/>
            <person name="Spatafora J."/>
            <person name="Crous P."/>
            <person name="Grigoriev I."/>
        </authorList>
    </citation>
    <scope>NUCLEOTIDE SEQUENCE</scope>
    <source>
        <strain evidence="3">CBS 121167</strain>
    </source>
</reference>
<feature type="domain" description="DUF6594" evidence="2">
    <location>
        <begin position="4"/>
        <end position="259"/>
    </location>
</feature>
<keyword evidence="1" id="KW-1133">Transmembrane helix</keyword>